<dbReference type="RefSeq" id="WP_310912282.1">
    <property type="nucleotide sequence ID" value="NZ_JAVLVT010000004.1"/>
</dbReference>
<protein>
    <submittedName>
        <fullName evidence="2">Helix-turn-helix transcriptional regulator</fullName>
    </submittedName>
</protein>
<dbReference type="InterPro" id="IPR043917">
    <property type="entry name" value="DUF5753"/>
</dbReference>
<comment type="caution">
    <text evidence="2">The sequence shown here is derived from an EMBL/GenBank/DDBJ whole genome shotgun (WGS) entry which is preliminary data.</text>
</comment>
<dbReference type="SUPFAM" id="SSF47413">
    <property type="entry name" value="lambda repressor-like DNA-binding domains"/>
    <property type="match status" value="1"/>
</dbReference>
<evidence type="ECO:0000313" key="2">
    <source>
        <dbReference type="EMBL" id="MDS1270734.1"/>
    </source>
</evidence>
<accession>A0ABU2H5Z3</accession>
<dbReference type="Proteomes" id="UP001250214">
    <property type="component" value="Unassembled WGS sequence"/>
</dbReference>
<sequence>MGVSDGERRRRIGREIRRRRSRSGLTQYDVGRSLSRAQTTISAFEKGERTPNRNDLDALDRLFNTDGALLALWDSLGQADGYAPWFRDIAVIEGEASEIRTYQPLAIPGLFQAPEYVRAVTEMGSPWLPAEKITEAVDARVQRQEILSAESGPVVRAVVEEHVLRRPIGGRVVLKAQLDQLLTVAAQIRVTLQVIPMTSEQHHGIDGAFSLYTVPGKGHLAYTETRVTSDPRSDQDTIDSYMGVFGDLCADALPPAASRAFIEQIRSEFEC</sequence>
<evidence type="ECO:0000259" key="1">
    <source>
        <dbReference type="PROSITE" id="PS50943"/>
    </source>
</evidence>
<dbReference type="SMART" id="SM00530">
    <property type="entry name" value="HTH_XRE"/>
    <property type="match status" value="1"/>
</dbReference>
<dbReference type="EMBL" id="JAVLVT010000004">
    <property type="protein sequence ID" value="MDS1270734.1"/>
    <property type="molecule type" value="Genomic_DNA"/>
</dbReference>
<dbReference type="PROSITE" id="PS50943">
    <property type="entry name" value="HTH_CROC1"/>
    <property type="match status" value="1"/>
</dbReference>
<gene>
    <name evidence="2" type="ORF">RIF23_10525</name>
</gene>
<dbReference type="InterPro" id="IPR001387">
    <property type="entry name" value="Cro/C1-type_HTH"/>
</dbReference>
<organism evidence="2 3">
    <name type="scientific">Lipingzhangella rawalii</name>
    <dbReference type="NCBI Taxonomy" id="2055835"/>
    <lineage>
        <taxon>Bacteria</taxon>
        <taxon>Bacillati</taxon>
        <taxon>Actinomycetota</taxon>
        <taxon>Actinomycetes</taxon>
        <taxon>Streptosporangiales</taxon>
        <taxon>Nocardiopsidaceae</taxon>
        <taxon>Lipingzhangella</taxon>
    </lineage>
</organism>
<dbReference type="CDD" id="cd00093">
    <property type="entry name" value="HTH_XRE"/>
    <property type="match status" value="1"/>
</dbReference>
<reference evidence="3" key="1">
    <citation type="submission" date="2023-07" db="EMBL/GenBank/DDBJ databases">
        <title>Novel species in the genus Lipingzhangella isolated from Sambhar Salt Lake.</title>
        <authorList>
            <person name="Jiya N."/>
            <person name="Kajale S."/>
            <person name="Sharma A."/>
        </authorList>
    </citation>
    <scope>NUCLEOTIDE SEQUENCE [LARGE SCALE GENOMIC DNA]</scope>
    <source>
        <strain evidence="3">LS1_29</strain>
    </source>
</reference>
<keyword evidence="3" id="KW-1185">Reference proteome</keyword>
<dbReference type="Pfam" id="PF19054">
    <property type="entry name" value="DUF5753"/>
    <property type="match status" value="1"/>
</dbReference>
<feature type="domain" description="HTH cro/C1-type" evidence="1">
    <location>
        <begin position="16"/>
        <end position="70"/>
    </location>
</feature>
<dbReference type="Pfam" id="PF13560">
    <property type="entry name" value="HTH_31"/>
    <property type="match status" value="1"/>
</dbReference>
<evidence type="ECO:0000313" key="3">
    <source>
        <dbReference type="Proteomes" id="UP001250214"/>
    </source>
</evidence>
<proteinExistence type="predicted"/>
<name>A0ABU2H5Z3_9ACTN</name>
<dbReference type="InterPro" id="IPR010982">
    <property type="entry name" value="Lambda_DNA-bd_dom_sf"/>
</dbReference>
<dbReference type="Gene3D" id="1.10.260.40">
    <property type="entry name" value="lambda repressor-like DNA-binding domains"/>
    <property type="match status" value="1"/>
</dbReference>